<evidence type="ECO:0000313" key="2">
    <source>
        <dbReference type="Proteomes" id="UP001139521"/>
    </source>
</evidence>
<protein>
    <recommendedName>
        <fullName evidence="3">AAA domain-containing protein</fullName>
    </recommendedName>
</protein>
<dbReference type="Proteomes" id="UP001139521">
    <property type="component" value="Unassembled WGS sequence"/>
</dbReference>
<comment type="caution">
    <text evidence="1">The sequence shown here is derived from an EMBL/GenBank/DDBJ whole genome shotgun (WGS) entry which is preliminary data.</text>
</comment>
<evidence type="ECO:0000313" key="1">
    <source>
        <dbReference type="EMBL" id="MCL6220871.1"/>
    </source>
</evidence>
<dbReference type="RefSeq" id="WP_249603546.1">
    <property type="nucleotide sequence ID" value="NZ_JAKHSK010000063.1"/>
</dbReference>
<gene>
    <name evidence="1" type="ORF">L1967_21485</name>
</gene>
<dbReference type="AlphaFoldDB" id="A0A9X2A2D1"/>
<organism evidence="1 2">
    <name type="scientific">Zunongwangia pacifica</name>
    <dbReference type="NCBI Taxonomy" id="2911062"/>
    <lineage>
        <taxon>Bacteria</taxon>
        <taxon>Pseudomonadati</taxon>
        <taxon>Bacteroidota</taxon>
        <taxon>Flavobacteriia</taxon>
        <taxon>Flavobacteriales</taxon>
        <taxon>Flavobacteriaceae</taxon>
        <taxon>Zunongwangia</taxon>
    </lineage>
</organism>
<accession>A0A9X2A2D1</accession>
<evidence type="ECO:0008006" key="3">
    <source>
        <dbReference type="Google" id="ProtNLM"/>
    </source>
</evidence>
<reference evidence="1" key="1">
    <citation type="submission" date="2022-01" db="EMBL/GenBank/DDBJ databases">
        <title>Genome sequencing of Zunongwangia sp. M21534 genome.</title>
        <authorList>
            <person name="Chen Y."/>
            <person name="Dong C."/>
            <person name="Shao Z."/>
        </authorList>
    </citation>
    <scope>NUCLEOTIDE SEQUENCE</scope>
    <source>
        <strain evidence="1">MCCC M21534</strain>
    </source>
</reference>
<dbReference type="EMBL" id="JAKHSK010000063">
    <property type="protein sequence ID" value="MCL6220871.1"/>
    <property type="molecule type" value="Genomic_DNA"/>
</dbReference>
<keyword evidence="2" id="KW-1185">Reference proteome</keyword>
<proteinExistence type="predicted"/>
<sequence length="217" mass="25020">MSGQKIKTEIYCHNIAPIEDLNKEITSNSLKFGVFANNGSGKTFISRMFRLTETTKTLELNEEGNSPTDKLITLGHDSGNFKFKITDKRGNVAEQFEIGLRKQAIPHIPKTDYLFHVFNEDYVDDNLRSLDYDKDDKIDGYILGKANIDLSDDEERLKKIETEGSELSSQIKNDIKEYIINKIDNIQNIKRLKEYKELEFENIINAVDKESYNIEVI</sequence>
<name>A0A9X2A2D1_9FLAO</name>